<feature type="compositionally biased region" description="Polar residues" evidence="1">
    <location>
        <begin position="66"/>
        <end position="77"/>
    </location>
</feature>
<sequence length="89" mass="9790">MTTGHRFPLTLTIALKLRALEHPAAQVRTGDLPSIPRRTALLVRAQNSESRSRSADGRSRRYENGDVSSGANSGSRRTPNRLPPAPPRY</sequence>
<feature type="region of interest" description="Disordered" evidence="1">
    <location>
        <begin position="43"/>
        <end position="89"/>
    </location>
</feature>
<name>A0A0A9EUW4_ARUDO</name>
<proteinExistence type="predicted"/>
<accession>A0A0A9EUW4</accession>
<feature type="compositionally biased region" description="Basic and acidic residues" evidence="1">
    <location>
        <begin position="50"/>
        <end position="64"/>
    </location>
</feature>
<protein>
    <submittedName>
        <fullName evidence="2">Uncharacterized protein</fullName>
    </submittedName>
</protein>
<evidence type="ECO:0000313" key="2">
    <source>
        <dbReference type="EMBL" id="JAE01631.1"/>
    </source>
</evidence>
<organism evidence="2">
    <name type="scientific">Arundo donax</name>
    <name type="common">Giant reed</name>
    <name type="synonym">Donax arundinaceus</name>
    <dbReference type="NCBI Taxonomy" id="35708"/>
    <lineage>
        <taxon>Eukaryota</taxon>
        <taxon>Viridiplantae</taxon>
        <taxon>Streptophyta</taxon>
        <taxon>Embryophyta</taxon>
        <taxon>Tracheophyta</taxon>
        <taxon>Spermatophyta</taxon>
        <taxon>Magnoliopsida</taxon>
        <taxon>Liliopsida</taxon>
        <taxon>Poales</taxon>
        <taxon>Poaceae</taxon>
        <taxon>PACMAD clade</taxon>
        <taxon>Arundinoideae</taxon>
        <taxon>Arundineae</taxon>
        <taxon>Arundo</taxon>
    </lineage>
</organism>
<reference evidence="2" key="1">
    <citation type="submission" date="2014-09" db="EMBL/GenBank/DDBJ databases">
        <authorList>
            <person name="Magalhaes I.L.F."/>
            <person name="Oliveira U."/>
            <person name="Santos F.R."/>
            <person name="Vidigal T.H.D.A."/>
            <person name="Brescovit A.D."/>
            <person name="Santos A.J."/>
        </authorList>
    </citation>
    <scope>NUCLEOTIDE SEQUENCE</scope>
    <source>
        <tissue evidence="2">Shoot tissue taken approximately 20 cm above the soil surface</tissue>
    </source>
</reference>
<reference evidence="2" key="2">
    <citation type="journal article" date="2015" name="Data Brief">
        <title>Shoot transcriptome of the giant reed, Arundo donax.</title>
        <authorList>
            <person name="Barrero R.A."/>
            <person name="Guerrero F.D."/>
            <person name="Moolhuijzen P."/>
            <person name="Goolsby J.A."/>
            <person name="Tidwell J."/>
            <person name="Bellgard S.E."/>
            <person name="Bellgard M.I."/>
        </authorList>
    </citation>
    <scope>NUCLEOTIDE SEQUENCE</scope>
    <source>
        <tissue evidence="2">Shoot tissue taken approximately 20 cm above the soil surface</tissue>
    </source>
</reference>
<dbReference type="AlphaFoldDB" id="A0A0A9EUW4"/>
<dbReference type="EMBL" id="GBRH01196265">
    <property type="protein sequence ID" value="JAE01631.1"/>
    <property type="molecule type" value="Transcribed_RNA"/>
</dbReference>
<evidence type="ECO:0000256" key="1">
    <source>
        <dbReference type="SAM" id="MobiDB-lite"/>
    </source>
</evidence>